<reference evidence="3 4" key="1">
    <citation type="journal article" date="2013" name="Nat. Genet.">
        <title>The high-quality draft genome of peach (Prunus persica) identifies unique patterns of genetic diversity, domestication and genome evolution.</title>
        <authorList>
            <consortium name="International Peach Genome Initiative"/>
            <person name="Verde I."/>
            <person name="Abbott A.G."/>
            <person name="Scalabrin S."/>
            <person name="Jung S."/>
            <person name="Shu S."/>
            <person name="Marroni F."/>
            <person name="Zhebentyayeva T."/>
            <person name="Dettori M.T."/>
            <person name="Grimwood J."/>
            <person name="Cattonaro F."/>
            <person name="Zuccolo A."/>
            <person name="Rossini L."/>
            <person name="Jenkins J."/>
            <person name="Vendramin E."/>
            <person name="Meisel L.A."/>
            <person name="Decroocq V."/>
            <person name="Sosinski B."/>
            <person name="Prochnik S."/>
            <person name="Mitros T."/>
            <person name="Policriti A."/>
            <person name="Cipriani G."/>
            <person name="Dondini L."/>
            <person name="Ficklin S."/>
            <person name="Goodstein D.M."/>
            <person name="Xuan P."/>
            <person name="Del Fabbro C."/>
            <person name="Aramini V."/>
            <person name="Copetti D."/>
            <person name="Gonzalez S."/>
            <person name="Horner D.S."/>
            <person name="Falchi R."/>
            <person name="Lucas S."/>
            <person name="Mica E."/>
            <person name="Maldonado J."/>
            <person name="Lazzari B."/>
            <person name="Bielenberg D."/>
            <person name="Pirona R."/>
            <person name="Miculan M."/>
            <person name="Barakat A."/>
            <person name="Testolin R."/>
            <person name="Stella A."/>
            <person name="Tartarini S."/>
            <person name="Tonutti P."/>
            <person name="Arus P."/>
            <person name="Orellana A."/>
            <person name="Wells C."/>
            <person name="Main D."/>
            <person name="Vizzotto G."/>
            <person name="Silva H."/>
            <person name="Salamini F."/>
            <person name="Schmutz J."/>
            <person name="Morgante M."/>
            <person name="Rokhsar D.S."/>
        </authorList>
    </citation>
    <scope>NUCLEOTIDE SEQUENCE [LARGE SCALE GENOMIC DNA]</scope>
    <source>
        <strain evidence="4">cv. Nemared</strain>
    </source>
</reference>
<organism evidence="3 4">
    <name type="scientific">Prunus persica</name>
    <name type="common">Peach</name>
    <name type="synonym">Amygdalus persica</name>
    <dbReference type="NCBI Taxonomy" id="3760"/>
    <lineage>
        <taxon>Eukaryota</taxon>
        <taxon>Viridiplantae</taxon>
        <taxon>Streptophyta</taxon>
        <taxon>Embryophyta</taxon>
        <taxon>Tracheophyta</taxon>
        <taxon>Spermatophyta</taxon>
        <taxon>Magnoliopsida</taxon>
        <taxon>eudicotyledons</taxon>
        <taxon>Gunneridae</taxon>
        <taxon>Pentapetalae</taxon>
        <taxon>rosids</taxon>
        <taxon>fabids</taxon>
        <taxon>Rosales</taxon>
        <taxon>Rosaceae</taxon>
        <taxon>Amygdaloideae</taxon>
        <taxon>Amygdaleae</taxon>
        <taxon>Prunus</taxon>
    </lineage>
</organism>
<dbReference type="EC" id="5.6.2.3" evidence="1"/>
<comment type="cofactor">
    <cofactor evidence="1">
        <name>Mg(2+)</name>
        <dbReference type="ChEBI" id="CHEBI:18420"/>
    </cofactor>
</comment>
<dbReference type="GO" id="GO:0016887">
    <property type="term" value="F:ATP hydrolysis activity"/>
    <property type="evidence" value="ECO:0007669"/>
    <property type="project" value="RHEA"/>
</dbReference>
<keyword evidence="1" id="KW-0347">Helicase</keyword>
<dbReference type="InterPro" id="IPR027417">
    <property type="entry name" value="P-loop_NTPase"/>
</dbReference>
<keyword evidence="1" id="KW-0378">Hydrolase</keyword>
<dbReference type="GO" id="GO:0000723">
    <property type="term" value="P:telomere maintenance"/>
    <property type="evidence" value="ECO:0007669"/>
    <property type="project" value="InterPro"/>
</dbReference>
<accession>A0A251R273</accession>
<dbReference type="GO" id="GO:0006310">
    <property type="term" value="P:DNA recombination"/>
    <property type="evidence" value="ECO:0007669"/>
    <property type="project" value="UniProtKB-KW"/>
</dbReference>
<dbReference type="SUPFAM" id="SSF52540">
    <property type="entry name" value="P-loop containing nucleoside triphosphate hydrolases"/>
    <property type="match status" value="1"/>
</dbReference>
<dbReference type="InterPro" id="IPR010285">
    <property type="entry name" value="DNA_helicase_pif1-like_DEAD"/>
</dbReference>
<feature type="non-terminal residue" evidence="3">
    <location>
        <position position="229"/>
    </location>
</feature>
<name>A0A251R273_PRUPE</name>
<evidence type="ECO:0000259" key="2">
    <source>
        <dbReference type="Pfam" id="PF05970"/>
    </source>
</evidence>
<dbReference type="PANTHER" id="PTHR10492:SF90">
    <property type="entry name" value="ATP-DEPENDENT DNA HELICASE"/>
    <property type="match status" value="1"/>
</dbReference>
<protein>
    <recommendedName>
        <fullName evidence="1">ATP-dependent DNA helicase</fullName>
        <ecNumber evidence="1">5.6.2.3</ecNumber>
    </recommendedName>
</protein>
<dbReference type="GO" id="GO:0005524">
    <property type="term" value="F:ATP binding"/>
    <property type="evidence" value="ECO:0007669"/>
    <property type="project" value="UniProtKB-KW"/>
</dbReference>
<evidence type="ECO:0000313" key="3">
    <source>
        <dbReference type="EMBL" id="ONI30172.1"/>
    </source>
</evidence>
<dbReference type="Pfam" id="PF05970">
    <property type="entry name" value="PIF1"/>
    <property type="match status" value="1"/>
</dbReference>
<keyword evidence="4" id="KW-1185">Reference proteome</keyword>
<keyword evidence="1" id="KW-0067">ATP-binding</keyword>
<comment type="similarity">
    <text evidence="1">Belongs to the helicase family.</text>
</comment>
<proteinExistence type="inferred from homology"/>
<dbReference type="EMBL" id="CM007651">
    <property type="protein sequence ID" value="ONI30172.1"/>
    <property type="molecule type" value="Genomic_DNA"/>
</dbReference>
<evidence type="ECO:0000313" key="4">
    <source>
        <dbReference type="Proteomes" id="UP000006882"/>
    </source>
</evidence>
<sequence length="229" mass="25033">TYDCNNLEKEHSILVTQLNKGKKDVYDCVIKTVEEKISGLFFVHGQVVASSGIASLLLPGGRTAHSRFKIPIIVNNCSTCQIKKGTHLAKLIEKAALIVWGEAPMNHKHCFEALDKSLSDILSHINPLDNNVPFHGKPLLLGGDFRQILLVIPGGTREEIIDASLNTLKIGMPIMLLRNLNQSSGLCNGTRLVITQLCDKVIEAKILAGSNIGHKVFIPRISLTATKNK</sequence>
<dbReference type="Gene3D" id="3.40.50.300">
    <property type="entry name" value="P-loop containing nucleotide triphosphate hydrolases"/>
    <property type="match status" value="1"/>
</dbReference>
<dbReference type="GO" id="GO:0043139">
    <property type="term" value="F:5'-3' DNA helicase activity"/>
    <property type="evidence" value="ECO:0007669"/>
    <property type="project" value="UniProtKB-EC"/>
</dbReference>
<evidence type="ECO:0000256" key="1">
    <source>
        <dbReference type="RuleBase" id="RU363044"/>
    </source>
</evidence>
<keyword evidence="1" id="KW-0547">Nucleotide-binding</keyword>
<dbReference type="GO" id="GO:0006281">
    <property type="term" value="P:DNA repair"/>
    <property type="evidence" value="ECO:0007669"/>
    <property type="project" value="UniProtKB-KW"/>
</dbReference>
<dbReference type="PANTHER" id="PTHR10492">
    <property type="match status" value="1"/>
</dbReference>
<dbReference type="Gramene" id="ONI30172">
    <property type="protein sequence ID" value="ONI30172"/>
    <property type="gene ID" value="PRUPE_1G234700"/>
</dbReference>
<keyword evidence="1" id="KW-0227">DNA damage</keyword>
<dbReference type="AlphaFoldDB" id="A0A251R273"/>
<comment type="catalytic activity">
    <reaction evidence="1">
        <text>ATP + H2O = ADP + phosphate + H(+)</text>
        <dbReference type="Rhea" id="RHEA:13065"/>
        <dbReference type="ChEBI" id="CHEBI:15377"/>
        <dbReference type="ChEBI" id="CHEBI:15378"/>
        <dbReference type="ChEBI" id="CHEBI:30616"/>
        <dbReference type="ChEBI" id="CHEBI:43474"/>
        <dbReference type="ChEBI" id="CHEBI:456216"/>
        <dbReference type="EC" id="5.6.2.3"/>
    </reaction>
</comment>
<dbReference type="Proteomes" id="UP000006882">
    <property type="component" value="Chromosome G1"/>
</dbReference>
<keyword evidence="1" id="KW-0234">DNA repair</keyword>
<dbReference type="eggNOG" id="KOG0987">
    <property type="taxonomic scope" value="Eukaryota"/>
</dbReference>
<gene>
    <name evidence="3" type="ORF">PRUPE_1G234700</name>
</gene>
<dbReference type="STRING" id="3760.A0A251R273"/>
<feature type="domain" description="DNA helicase Pif1-like DEAD-box helicase" evidence="2">
    <location>
        <begin position="47"/>
        <end position="169"/>
    </location>
</feature>
<keyword evidence="1" id="KW-0233">DNA recombination</keyword>